<feature type="compositionally biased region" description="Low complexity" evidence="13">
    <location>
        <begin position="548"/>
        <end position="563"/>
    </location>
</feature>
<dbReference type="Pfam" id="PF01433">
    <property type="entry name" value="Peptidase_M1"/>
    <property type="match status" value="1"/>
</dbReference>
<comment type="catalytic activity">
    <reaction evidence="1">
        <text>Release of an N-terminal amino acid, Xaa-|-Yaa- from a peptide, amide or arylamide. Xaa is preferably Ala, but may be most amino acids including Pro (slow action). When a terminal hydrophobic residue is followed by a prolyl residue, the two may be released as an intact Xaa-Pro dipeptide.</text>
        <dbReference type="EC" id="3.4.11.2"/>
    </reaction>
</comment>
<comment type="similarity">
    <text evidence="3">Belongs to the peptidase M1 family.</text>
</comment>
<evidence type="ECO:0000256" key="6">
    <source>
        <dbReference type="ARBA" id="ARBA00022670"/>
    </source>
</evidence>
<feature type="region of interest" description="Disordered" evidence="13">
    <location>
        <begin position="1"/>
        <end position="47"/>
    </location>
</feature>
<feature type="domain" description="Aminopeptidase N-like N-terminal" evidence="16">
    <location>
        <begin position="205"/>
        <end position="266"/>
    </location>
</feature>
<dbReference type="SUPFAM" id="SSF63737">
    <property type="entry name" value="Leukotriene A4 hydrolase N-terminal domain"/>
    <property type="match status" value="1"/>
</dbReference>
<keyword evidence="14" id="KW-1133">Transmembrane helix</keyword>
<dbReference type="GO" id="GO:0008237">
    <property type="term" value="F:metallopeptidase activity"/>
    <property type="evidence" value="ECO:0007669"/>
    <property type="project" value="UniProtKB-KW"/>
</dbReference>
<evidence type="ECO:0000313" key="18">
    <source>
        <dbReference type="Proteomes" id="UP000182100"/>
    </source>
</evidence>
<reference evidence="18" key="1">
    <citation type="submission" date="2016-10" db="EMBL/GenBank/DDBJ databases">
        <authorList>
            <person name="Varghese N."/>
            <person name="Submissions S."/>
        </authorList>
    </citation>
    <scope>NUCLEOTIDE SEQUENCE [LARGE SCALE GENOMIC DNA]</scope>
    <source>
        <strain evidence="18">CGMCC 4.3504</strain>
    </source>
</reference>
<dbReference type="InterPro" id="IPR045357">
    <property type="entry name" value="Aminopeptidase_N-like_N"/>
</dbReference>
<dbReference type="SUPFAM" id="SSF55486">
    <property type="entry name" value="Metalloproteases ('zincins'), catalytic domain"/>
    <property type="match status" value="1"/>
</dbReference>
<dbReference type="GO" id="GO:0016285">
    <property type="term" value="F:alanyl aminopeptidase activity"/>
    <property type="evidence" value="ECO:0007669"/>
    <property type="project" value="UniProtKB-EC"/>
</dbReference>
<protein>
    <recommendedName>
        <fullName evidence="5">Aminopeptidase N</fullName>
        <ecNumber evidence="4">3.4.11.2</ecNumber>
    </recommendedName>
    <alternativeName>
        <fullName evidence="11">Alanine aminopeptidase</fullName>
    </alternativeName>
    <alternativeName>
        <fullName evidence="12">Lysyl aminopeptidase</fullName>
    </alternativeName>
</protein>
<dbReference type="Proteomes" id="UP000182100">
    <property type="component" value="Unassembled WGS sequence"/>
</dbReference>
<evidence type="ECO:0000256" key="12">
    <source>
        <dbReference type="ARBA" id="ARBA00031533"/>
    </source>
</evidence>
<evidence type="ECO:0000256" key="7">
    <source>
        <dbReference type="ARBA" id="ARBA00022723"/>
    </source>
</evidence>
<feature type="transmembrane region" description="Helical" evidence="14">
    <location>
        <begin position="59"/>
        <end position="77"/>
    </location>
</feature>
<evidence type="ECO:0000256" key="2">
    <source>
        <dbReference type="ARBA" id="ARBA00001947"/>
    </source>
</evidence>
<keyword evidence="9" id="KW-0862">Zinc</keyword>
<sequence length="574" mass="62177">MLRTPHGPTAPEPAPARPAADGPVPVRRTPAHGAAPVPAVPVPPARTPVLRGRRRRTSAALLASAVSVCLLAASAPATPLGIGDRLFPHLGNPGYDVTSYHLTLVYPGTNDTPLQATTRIDARITTDLERINLDFAHGTVHSVEVDGAPAAFATAGEDLVITPVNGLETGERTRVTVRHTSDPVAAEGRDGGWVRTADGLAMANQADAAHLVFPCNDHPSDKAFFTFRVTAPHGHTAVANGLPIHVDRTRAAATTWTYRTRHPMATELAQVSIGRSTVLHGTGPQGLPLRDVVPTAHRARLEPWLAKTPDQIAWMEDRVGRYPFETYGLLAADASTGFALETQTLSLFEQELFTDPSYPAWYVESIMVHELAHQWFGNSVSPRTWSDLWLNEAHATWYEALYAQEKAGRSLEARMKAAYEASDRWRAEGGPPAAPKAPQPGQKISIFRPIVYDGSALVLYALREEIGRTAFDLLERRWVTRHRDGTASTADFVRLASDTAGRDLTGFLNAWLHDAKTPPMPGHPDWKSTERAPETSTAPRFTGHRPEAPASASQPAQRSGPAAHRPDAGGEQTR</sequence>
<keyword evidence="10" id="KW-0482">Metalloprotease</keyword>
<dbReference type="Pfam" id="PF17900">
    <property type="entry name" value="Peptidase_M1_N"/>
    <property type="match status" value="1"/>
</dbReference>
<keyword evidence="14" id="KW-0472">Membrane</keyword>
<keyword evidence="6" id="KW-0645">Protease</keyword>
<dbReference type="STRING" id="67344.SAMN05216505_10842"/>
<feature type="compositionally biased region" description="Basic and acidic residues" evidence="13">
    <location>
        <begin position="564"/>
        <end position="574"/>
    </location>
</feature>
<evidence type="ECO:0000256" key="14">
    <source>
        <dbReference type="SAM" id="Phobius"/>
    </source>
</evidence>
<gene>
    <name evidence="17" type="ORF">SAMN05216505_10842</name>
</gene>
<dbReference type="Gene3D" id="1.10.390.10">
    <property type="entry name" value="Neutral Protease Domain 2"/>
    <property type="match status" value="1"/>
</dbReference>
<dbReference type="AlphaFoldDB" id="A0A1G6UZJ3"/>
<proteinExistence type="inferred from homology"/>
<evidence type="ECO:0000313" key="17">
    <source>
        <dbReference type="EMBL" id="SDD46759.1"/>
    </source>
</evidence>
<dbReference type="InterPro" id="IPR042097">
    <property type="entry name" value="Aminopeptidase_N-like_N_sf"/>
</dbReference>
<evidence type="ECO:0000256" key="4">
    <source>
        <dbReference type="ARBA" id="ARBA00012564"/>
    </source>
</evidence>
<dbReference type="GO" id="GO:0006508">
    <property type="term" value="P:proteolysis"/>
    <property type="evidence" value="ECO:0007669"/>
    <property type="project" value="UniProtKB-KW"/>
</dbReference>
<evidence type="ECO:0000259" key="15">
    <source>
        <dbReference type="Pfam" id="PF01433"/>
    </source>
</evidence>
<name>A0A1G6UZJ3_9ACTN</name>
<keyword evidence="14" id="KW-0812">Transmembrane</keyword>
<dbReference type="InterPro" id="IPR050344">
    <property type="entry name" value="Peptidase_M1_aminopeptidases"/>
</dbReference>
<accession>A0A1G6UZJ3</accession>
<evidence type="ECO:0000256" key="8">
    <source>
        <dbReference type="ARBA" id="ARBA00022801"/>
    </source>
</evidence>
<dbReference type="GO" id="GO:0008270">
    <property type="term" value="F:zinc ion binding"/>
    <property type="evidence" value="ECO:0007669"/>
    <property type="project" value="InterPro"/>
</dbReference>
<dbReference type="PRINTS" id="PR00756">
    <property type="entry name" value="ALADIPTASE"/>
</dbReference>
<dbReference type="PANTHER" id="PTHR11533">
    <property type="entry name" value="PROTEASE M1 ZINC METALLOPROTEASE"/>
    <property type="match status" value="1"/>
</dbReference>
<dbReference type="CDD" id="cd09603">
    <property type="entry name" value="M1_APN_like"/>
    <property type="match status" value="1"/>
</dbReference>
<keyword evidence="18" id="KW-1185">Reference proteome</keyword>
<evidence type="ECO:0000256" key="3">
    <source>
        <dbReference type="ARBA" id="ARBA00010136"/>
    </source>
</evidence>
<evidence type="ECO:0000256" key="11">
    <source>
        <dbReference type="ARBA" id="ARBA00029811"/>
    </source>
</evidence>
<feature type="compositionally biased region" description="Low complexity" evidence="13">
    <location>
        <begin position="17"/>
        <end position="37"/>
    </location>
</feature>
<evidence type="ECO:0000256" key="10">
    <source>
        <dbReference type="ARBA" id="ARBA00023049"/>
    </source>
</evidence>
<evidence type="ECO:0000256" key="13">
    <source>
        <dbReference type="SAM" id="MobiDB-lite"/>
    </source>
</evidence>
<feature type="region of interest" description="Disordered" evidence="13">
    <location>
        <begin position="515"/>
        <end position="574"/>
    </location>
</feature>
<feature type="domain" description="Peptidase M1 membrane alanine aminopeptidase" evidence="15">
    <location>
        <begin position="309"/>
        <end position="511"/>
    </location>
</feature>
<dbReference type="InterPro" id="IPR027268">
    <property type="entry name" value="Peptidase_M4/M1_CTD_sf"/>
</dbReference>
<evidence type="ECO:0000256" key="9">
    <source>
        <dbReference type="ARBA" id="ARBA00022833"/>
    </source>
</evidence>
<comment type="cofactor">
    <cofactor evidence="2">
        <name>Zn(2+)</name>
        <dbReference type="ChEBI" id="CHEBI:29105"/>
    </cofactor>
</comment>
<keyword evidence="8" id="KW-0378">Hydrolase</keyword>
<feature type="compositionally biased region" description="Basic and acidic residues" evidence="13">
    <location>
        <begin position="524"/>
        <end position="533"/>
    </location>
</feature>
<evidence type="ECO:0000256" key="5">
    <source>
        <dbReference type="ARBA" id="ARBA00015611"/>
    </source>
</evidence>
<evidence type="ECO:0000256" key="1">
    <source>
        <dbReference type="ARBA" id="ARBA00000098"/>
    </source>
</evidence>
<dbReference type="RefSeq" id="WP_079170734.1">
    <property type="nucleotide sequence ID" value="NZ_FMZK01000008.1"/>
</dbReference>
<dbReference type="InterPro" id="IPR001930">
    <property type="entry name" value="Peptidase_M1"/>
</dbReference>
<dbReference type="InterPro" id="IPR014782">
    <property type="entry name" value="Peptidase_M1_dom"/>
</dbReference>
<dbReference type="EMBL" id="FMZK01000008">
    <property type="protein sequence ID" value="SDD46759.1"/>
    <property type="molecule type" value="Genomic_DNA"/>
</dbReference>
<keyword evidence="7" id="KW-0479">Metal-binding</keyword>
<organism evidence="17 18">
    <name type="scientific">Streptomyces prasinopilosus</name>
    <dbReference type="NCBI Taxonomy" id="67344"/>
    <lineage>
        <taxon>Bacteria</taxon>
        <taxon>Bacillati</taxon>
        <taxon>Actinomycetota</taxon>
        <taxon>Actinomycetes</taxon>
        <taxon>Kitasatosporales</taxon>
        <taxon>Streptomycetaceae</taxon>
        <taxon>Streptomyces</taxon>
    </lineage>
</organism>
<evidence type="ECO:0000259" key="16">
    <source>
        <dbReference type="Pfam" id="PF17900"/>
    </source>
</evidence>
<dbReference type="Gene3D" id="2.60.40.1730">
    <property type="entry name" value="tricorn interacting facor f3 domain"/>
    <property type="match status" value="1"/>
</dbReference>
<dbReference type="EC" id="3.4.11.2" evidence="4"/>